<dbReference type="PROSITE" id="PS51318">
    <property type="entry name" value="TAT"/>
    <property type="match status" value="1"/>
</dbReference>
<dbReference type="Gene3D" id="3.60.15.10">
    <property type="entry name" value="Ribonuclease Z/Hydroxyacylglutathione hydrolase-like"/>
    <property type="match status" value="1"/>
</dbReference>
<organism evidence="2 3">
    <name type="scientific">Roseivivax sediminis</name>
    <dbReference type="NCBI Taxonomy" id="936889"/>
    <lineage>
        <taxon>Bacteria</taxon>
        <taxon>Pseudomonadati</taxon>
        <taxon>Pseudomonadota</taxon>
        <taxon>Alphaproteobacteria</taxon>
        <taxon>Rhodobacterales</taxon>
        <taxon>Roseobacteraceae</taxon>
        <taxon>Roseivivax</taxon>
    </lineage>
</organism>
<accession>A0A1I1UJK1</accession>
<dbReference type="AlphaFoldDB" id="A0A1I1UJK1"/>
<gene>
    <name evidence="2" type="ORF">SAMN04515678_102336</name>
</gene>
<keyword evidence="3" id="KW-1185">Reference proteome</keyword>
<reference evidence="2 3" key="1">
    <citation type="submission" date="2016-10" db="EMBL/GenBank/DDBJ databases">
        <authorList>
            <person name="Varghese N."/>
            <person name="Submissions S."/>
        </authorList>
    </citation>
    <scope>NUCLEOTIDE SEQUENCE [LARGE SCALE GENOMIC DNA]</scope>
    <source>
        <strain evidence="3">YIM D21,KCTC 23444,ACCC 10710</strain>
    </source>
</reference>
<dbReference type="InterPro" id="IPR019546">
    <property type="entry name" value="TAT_signal_bac_arc"/>
</dbReference>
<feature type="chain" id="PRO_5009301885" evidence="1">
    <location>
        <begin position="29"/>
        <end position="261"/>
    </location>
</feature>
<name>A0A1I1UJK1_9RHOB</name>
<dbReference type="RefSeq" id="WP_149754722.1">
    <property type="nucleotide sequence ID" value="NZ_FOMS01000002.1"/>
</dbReference>
<proteinExistence type="predicted"/>
<sequence length="261" mass="28065">MSVTRRRFMATTGAACGAAIMLPFQAMAEQHMSNTFSTDGGEITVHPVSHASFVMETPMGVIHVDPVGGADAYADLPAPDLILITHEHGDHYDAETLQALMGEGTHLITNPAVAEMLPEALAERAEAIGNGESTDWDGLGIEAIPAYNTTEGRLDFHPGGRDNGYVLSFEGFRVYISGDTEDIPEMRALENIDVAFVCMNLPFTMDAEAAASAVNAFAPAHVYPYHFRGRDGGTQDPAAFAEMVESAEVLTPDWYPDNESL</sequence>
<dbReference type="OrthoDB" id="9805728at2"/>
<keyword evidence="1" id="KW-0732">Signal</keyword>
<evidence type="ECO:0000313" key="2">
    <source>
        <dbReference type="EMBL" id="SFD69808.1"/>
    </source>
</evidence>
<dbReference type="SUPFAM" id="SSF56281">
    <property type="entry name" value="Metallo-hydrolase/oxidoreductase"/>
    <property type="match status" value="1"/>
</dbReference>
<dbReference type="PANTHER" id="PTHR43546:SF3">
    <property type="entry name" value="UPF0173 METAL-DEPENDENT HYDROLASE MJ1163"/>
    <property type="match status" value="1"/>
</dbReference>
<dbReference type="NCBIfam" id="TIGR01409">
    <property type="entry name" value="TAT_signal_seq"/>
    <property type="match status" value="1"/>
</dbReference>
<dbReference type="Proteomes" id="UP000325289">
    <property type="component" value="Unassembled WGS sequence"/>
</dbReference>
<evidence type="ECO:0000256" key="1">
    <source>
        <dbReference type="SAM" id="SignalP"/>
    </source>
</evidence>
<dbReference type="PANTHER" id="PTHR43546">
    <property type="entry name" value="UPF0173 METAL-DEPENDENT HYDROLASE MJ1163-RELATED"/>
    <property type="match status" value="1"/>
</dbReference>
<feature type="signal peptide" evidence="1">
    <location>
        <begin position="1"/>
        <end position="28"/>
    </location>
</feature>
<evidence type="ECO:0000313" key="3">
    <source>
        <dbReference type="Proteomes" id="UP000325289"/>
    </source>
</evidence>
<dbReference type="EMBL" id="FOMS01000002">
    <property type="protein sequence ID" value="SFD69808.1"/>
    <property type="molecule type" value="Genomic_DNA"/>
</dbReference>
<dbReference type="InterPro" id="IPR036866">
    <property type="entry name" value="RibonucZ/Hydroxyglut_hydro"/>
</dbReference>
<dbReference type="InterPro" id="IPR006311">
    <property type="entry name" value="TAT_signal"/>
</dbReference>
<dbReference type="InterPro" id="IPR050114">
    <property type="entry name" value="UPF0173_UPF0282_UlaG_hydrolase"/>
</dbReference>
<protein>
    <submittedName>
        <fullName evidence="2">Tat (Twin-arginine translocation) pathway signal sequence</fullName>
    </submittedName>
</protein>
<dbReference type="Pfam" id="PF13483">
    <property type="entry name" value="Lactamase_B_3"/>
    <property type="match status" value="1"/>
</dbReference>